<dbReference type="InterPro" id="IPR001633">
    <property type="entry name" value="EAL_dom"/>
</dbReference>
<dbReference type="Proteomes" id="UP001369958">
    <property type="component" value="Chromosome"/>
</dbReference>
<dbReference type="CDD" id="cd01949">
    <property type="entry name" value="GGDEF"/>
    <property type="match status" value="1"/>
</dbReference>
<dbReference type="Gene3D" id="3.20.20.450">
    <property type="entry name" value="EAL domain"/>
    <property type="match status" value="1"/>
</dbReference>
<sequence length="706" mass="77050">MVREPTSEHSAEALLLDAALQTIPFGFCVWSADFELVMWNQHYLDIYGFPRKSIRRGMSLFEVVALSTALGNHPDTDPKSFYDAYTAELMGNRSGLRAVNLELTASHRTLETAHIFAPGLGWVVTHEDVTEEIARSDMMSERKRELERQYALLDAAINNISQGLSMFDNDFRLVTCNAEFVSMYGLPPELARPGANFDDILEHRRKTNMHAPVDRDAYRTERQKILTGGRFVREVVKMANGTFISLRHQPLSGGGVVTTHEDITDQLAAEARMRHMATHDALTDLPNRGLFREELETVLKGLEHGKQPALLAVNIDHFKAVNDSEGHAIGDKVLRKIAERLSHTVGSRCIVARLGGDEFSVLMPSVGVPHEAADLARALVKAIGEPIVFGRKSIKLSTSIGIAVAPGDGKTTDAIMNNADLALLRAKSEGRGTYHFFEAGMDATLQRRRTLETGLRDALANNGLSVVFQPIVSLQTNTVVAAEALMRWDHPQLGPISPVEFIPIAEETGIIHAIGGWILEAAAKAAACWPGHVRVAVNLSPIQFKRPDLIATIRAALKAAGLDASRLELEITESLLLENSQSNLDLLLALRGLGVRVAMDDFGTGYSSLSYLRAFPFDKIKIDRSFMADVATKADSRAILGAMISLGNNLGMTTVAEGVETAEQLAVVRAEGCTQVQGYFFSPPVDGATMLALLEAEKSDAPRKSA</sequence>
<feature type="domain" description="EAL" evidence="1">
    <location>
        <begin position="448"/>
        <end position="698"/>
    </location>
</feature>
<feature type="domain" description="GGDEF" evidence="2">
    <location>
        <begin position="306"/>
        <end position="439"/>
    </location>
</feature>
<dbReference type="InterPro" id="IPR035919">
    <property type="entry name" value="EAL_sf"/>
</dbReference>
<organism evidence="3 4">
    <name type="scientific">Pelagibacterium nitratireducens</name>
    <dbReference type="NCBI Taxonomy" id="1046114"/>
    <lineage>
        <taxon>Bacteria</taxon>
        <taxon>Pseudomonadati</taxon>
        <taxon>Pseudomonadota</taxon>
        <taxon>Alphaproteobacteria</taxon>
        <taxon>Hyphomicrobiales</taxon>
        <taxon>Devosiaceae</taxon>
        <taxon>Pelagibacterium</taxon>
    </lineage>
</organism>
<dbReference type="Pfam" id="PF00563">
    <property type="entry name" value="EAL"/>
    <property type="match status" value="1"/>
</dbReference>
<reference evidence="3 4" key="1">
    <citation type="submission" date="2024-02" db="EMBL/GenBank/DDBJ databases">
        <title>Complete genome sequence of Pelagibacterium nitratireducens ZH15.</title>
        <authorList>
            <person name="Zhao L.H."/>
        </authorList>
    </citation>
    <scope>NUCLEOTIDE SEQUENCE [LARGE SCALE GENOMIC DNA]</scope>
    <source>
        <strain evidence="3 4">ZH15</strain>
    </source>
</reference>
<dbReference type="SMART" id="SM00091">
    <property type="entry name" value="PAS"/>
    <property type="match status" value="2"/>
</dbReference>
<proteinExistence type="predicted"/>
<dbReference type="SUPFAM" id="SSF55073">
    <property type="entry name" value="Nucleotide cyclase"/>
    <property type="match status" value="1"/>
</dbReference>
<evidence type="ECO:0000259" key="1">
    <source>
        <dbReference type="PROSITE" id="PS50883"/>
    </source>
</evidence>
<dbReference type="SUPFAM" id="SSF141868">
    <property type="entry name" value="EAL domain-like"/>
    <property type="match status" value="1"/>
</dbReference>
<dbReference type="NCBIfam" id="TIGR00254">
    <property type="entry name" value="GGDEF"/>
    <property type="match status" value="1"/>
</dbReference>
<dbReference type="InterPro" id="IPR029787">
    <property type="entry name" value="Nucleotide_cyclase"/>
</dbReference>
<dbReference type="InterPro" id="IPR035965">
    <property type="entry name" value="PAS-like_dom_sf"/>
</dbReference>
<dbReference type="SUPFAM" id="SSF55785">
    <property type="entry name" value="PYP-like sensor domain (PAS domain)"/>
    <property type="match status" value="2"/>
</dbReference>
<keyword evidence="4" id="KW-1185">Reference proteome</keyword>
<dbReference type="PANTHER" id="PTHR44757:SF2">
    <property type="entry name" value="BIOFILM ARCHITECTURE MAINTENANCE PROTEIN MBAA"/>
    <property type="match status" value="1"/>
</dbReference>
<dbReference type="Pfam" id="PF00990">
    <property type="entry name" value="GGDEF"/>
    <property type="match status" value="1"/>
</dbReference>
<name>A0ABZ2I671_9HYPH</name>
<dbReference type="Gene3D" id="3.30.70.270">
    <property type="match status" value="1"/>
</dbReference>
<dbReference type="PROSITE" id="PS50883">
    <property type="entry name" value="EAL"/>
    <property type="match status" value="1"/>
</dbReference>
<gene>
    <name evidence="3" type="ORF">V6617_00760</name>
</gene>
<dbReference type="RefSeq" id="WP_338608464.1">
    <property type="nucleotide sequence ID" value="NZ_CP146275.1"/>
</dbReference>
<accession>A0ABZ2I671</accession>
<dbReference type="InterPro" id="IPR000160">
    <property type="entry name" value="GGDEF_dom"/>
</dbReference>
<dbReference type="CDD" id="cd01948">
    <property type="entry name" value="EAL"/>
    <property type="match status" value="1"/>
</dbReference>
<dbReference type="PROSITE" id="PS50887">
    <property type="entry name" value="GGDEF"/>
    <property type="match status" value="1"/>
</dbReference>
<dbReference type="Gene3D" id="3.30.450.20">
    <property type="entry name" value="PAS domain"/>
    <property type="match status" value="2"/>
</dbReference>
<protein>
    <submittedName>
        <fullName evidence="3">EAL domain-containing protein</fullName>
    </submittedName>
</protein>
<evidence type="ECO:0000259" key="2">
    <source>
        <dbReference type="PROSITE" id="PS50887"/>
    </source>
</evidence>
<dbReference type="SMART" id="SM00052">
    <property type="entry name" value="EAL"/>
    <property type="match status" value="1"/>
</dbReference>
<dbReference type="PANTHER" id="PTHR44757">
    <property type="entry name" value="DIGUANYLATE CYCLASE DGCP"/>
    <property type="match status" value="1"/>
</dbReference>
<dbReference type="InterPro" id="IPR052155">
    <property type="entry name" value="Biofilm_reg_signaling"/>
</dbReference>
<dbReference type="EMBL" id="CP146275">
    <property type="protein sequence ID" value="WWT33040.1"/>
    <property type="molecule type" value="Genomic_DNA"/>
</dbReference>
<dbReference type="CDD" id="cd00130">
    <property type="entry name" value="PAS"/>
    <property type="match status" value="1"/>
</dbReference>
<dbReference type="SMART" id="SM00267">
    <property type="entry name" value="GGDEF"/>
    <property type="match status" value="1"/>
</dbReference>
<dbReference type="InterPro" id="IPR000014">
    <property type="entry name" value="PAS"/>
</dbReference>
<dbReference type="InterPro" id="IPR043128">
    <property type="entry name" value="Rev_trsase/Diguanyl_cyclase"/>
</dbReference>
<dbReference type="Pfam" id="PF12860">
    <property type="entry name" value="PAS_7"/>
    <property type="match status" value="2"/>
</dbReference>
<evidence type="ECO:0000313" key="4">
    <source>
        <dbReference type="Proteomes" id="UP001369958"/>
    </source>
</evidence>
<evidence type="ECO:0000313" key="3">
    <source>
        <dbReference type="EMBL" id="WWT33040.1"/>
    </source>
</evidence>